<dbReference type="PANTHER" id="PTHR21677">
    <property type="entry name" value="CRAMPED PROTEIN"/>
    <property type="match status" value="1"/>
</dbReference>
<dbReference type="EMBL" id="JACEFF010000396">
    <property type="protein sequence ID" value="KAH9638464.1"/>
    <property type="molecule type" value="Genomic_DNA"/>
</dbReference>
<comment type="caution">
    <text evidence="4">The sequence shown here is derived from an EMBL/GenBank/DDBJ whole genome shotgun (WGS) entry which is preliminary data.</text>
</comment>
<gene>
    <name evidence="4" type="ORF">HF086_016789</name>
</gene>
<proteinExistence type="predicted"/>
<dbReference type="PANTHER" id="PTHR21677:SF1">
    <property type="entry name" value="PROTEIN CRAMPED-LIKE"/>
    <property type="match status" value="1"/>
</dbReference>
<dbReference type="GO" id="GO:0003677">
    <property type="term" value="F:DNA binding"/>
    <property type="evidence" value="ECO:0007669"/>
    <property type="project" value="UniProtKB-KW"/>
</dbReference>
<dbReference type="GO" id="GO:0007389">
    <property type="term" value="P:pattern specification process"/>
    <property type="evidence" value="ECO:0007669"/>
    <property type="project" value="TreeGrafter"/>
</dbReference>
<feature type="compositionally biased region" description="Basic and acidic residues" evidence="3">
    <location>
        <begin position="206"/>
        <end position="235"/>
    </location>
</feature>
<accession>A0A922SIM4</accession>
<feature type="compositionally biased region" description="Basic and acidic residues" evidence="3">
    <location>
        <begin position="255"/>
        <end position="270"/>
    </location>
</feature>
<dbReference type="AlphaFoldDB" id="A0A922SIM4"/>
<feature type="region of interest" description="Disordered" evidence="3">
    <location>
        <begin position="353"/>
        <end position="380"/>
    </location>
</feature>
<evidence type="ECO:0000313" key="5">
    <source>
        <dbReference type="Proteomes" id="UP000814243"/>
    </source>
</evidence>
<reference evidence="4" key="1">
    <citation type="journal article" date="2021" name="G3 (Bethesda)">
        <title>Genome and transcriptome analysis of the beet armyworm Spodoptera exigua reveals targets for pest control. .</title>
        <authorList>
            <person name="Simon S."/>
            <person name="Breeschoten T."/>
            <person name="Jansen H.J."/>
            <person name="Dirks R.P."/>
            <person name="Schranz M.E."/>
            <person name="Ros V.I.D."/>
        </authorList>
    </citation>
    <scope>NUCLEOTIDE SEQUENCE</scope>
    <source>
        <strain evidence="4">TB_SE_WUR_2020</strain>
    </source>
</reference>
<evidence type="ECO:0000256" key="2">
    <source>
        <dbReference type="ARBA" id="ARBA00023242"/>
    </source>
</evidence>
<feature type="region of interest" description="Disordered" evidence="3">
    <location>
        <begin position="46"/>
        <end position="69"/>
    </location>
</feature>
<evidence type="ECO:0000256" key="3">
    <source>
        <dbReference type="SAM" id="MobiDB-lite"/>
    </source>
</evidence>
<feature type="region of interest" description="Disordered" evidence="3">
    <location>
        <begin position="189"/>
        <end position="276"/>
    </location>
</feature>
<dbReference type="Proteomes" id="UP000814243">
    <property type="component" value="Unassembled WGS sequence"/>
</dbReference>
<feature type="compositionally biased region" description="Polar residues" evidence="3">
    <location>
        <begin position="241"/>
        <end position="252"/>
    </location>
</feature>
<organism evidence="4 5">
    <name type="scientific">Spodoptera exigua</name>
    <name type="common">Beet armyworm</name>
    <name type="synonym">Noctua fulgens</name>
    <dbReference type="NCBI Taxonomy" id="7107"/>
    <lineage>
        <taxon>Eukaryota</taxon>
        <taxon>Metazoa</taxon>
        <taxon>Ecdysozoa</taxon>
        <taxon>Arthropoda</taxon>
        <taxon>Hexapoda</taxon>
        <taxon>Insecta</taxon>
        <taxon>Pterygota</taxon>
        <taxon>Neoptera</taxon>
        <taxon>Endopterygota</taxon>
        <taxon>Lepidoptera</taxon>
        <taxon>Glossata</taxon>
        <taxon>Ditrysia</taxon>
        <taxon>Noctuoidea</taxon>
        <taxon>Noctuidae</taxon>
        <taxon>Amphipyrinae</taxon>
        <taxon>Spodoptera</taxon>
    </lineage>
</organism>
<sequence>MCNTIEVKTEDTQKEVEDCPCMEENEPNRELEEHLNLETDRIIVQAKIRTPKRQRKDSATDKDKEEQKKFKLDDSDKLINIEETAIDGIELMASYKVKFRIRPKKRGGSIYTLVMDKDAEEPKIEESKTEEPSKEEETKPDIDVDLALRQIRKGWSAMDAGDLTIGDLYLMFGSRSKLELDYWWAEPTPPLPQPQKSAIPVPTLPPDKRDKSDKMSDKGADSSVEDEKERARESDNDILSPKNTFSQDSNDGMSGDERKCEQLASPDHKSSSGGGTLKLVSKLINRPQAPQSQQNGFAVMSDRLRRLLCLVGNPHVGGAAGAGTGGAAGAGGGAGGATGATGARFGAVRDPVGGPAPLAARPAPPGRPTRRRAEAPAATAQTARSRVSIVYVVSESNGQYFFHDGNRRIPIVAEKPHQPIVITEFLSSESMSLSPSRLLQDAEGWLDAAEHDFSLTSFLGHLEGRPNVDSHLQSLMAESSVDYVAKFADLAAEVTDEPDHATEEPT</sequence>
<keyword evidence="2" id="KW-0539">Nucleus</keyword>
<name>A0A922SIM4_SPOEX</name>
<keyword evidence="1" id="KW-0238">DNA-binding</keyword>
<dbReference type="GO" id="GO:0005634">
    <property type="term" value="C:nucleus"/>
    <property type="evidence" value="ECO:0007669"/>
    <property type="project" value="TreeGrafter"/>
</dbReference>
<feature type="region of interest" description="Disordered" evidence="3">
    <location>
        <begin position="120"/>
        <end position="142"/>
    </location>
</feature>
<evidence type="ECO:0000313" key="4">
    <source>
        <dbReference type="EMBL" id="KAH9638464.1"/>
    </source>
</evidence>
<feature type="compositionally biased region" description="Basic and acidic residues" evidence="3">
    <location>
        <begin position="56"/>
        <end position="69"/>
    </location>
</feature>
<dbReference type="InterPro" id="IPR055315">
    <property type="entry name" value="Cramped-like"/>
</dbReference>
<evidence type="ECO:0000256" key="1">
    <source>
        <dbReference type="ARBA" id="ARBA00023125"/>
    </source>
</evidence>
<dbReference type="GO" id="GO:0003682">
    <property type="term" value="F:chromatin binding"/>
    <property type="evidence" value="ECO:0007669"/>
    <property type="project" value="InterPro"/>
</dbReference>
<protein>
    <submittedName>
        <fullName evidence="4">Uncharacterized protein</fullName>
    </submittedName>
</protein>